<dbReference type="AlphaFoldDB" id="A0A656JVZ3"/>
<dbReference type="Gene3D" id="3.50.50.60">
    <property type="entry name" value="FAD/NAD(P)-binding domain"/>
    <property type="match status" value="1"/>
</dbReference>
<proteinExistence type="predicted"/>
<protein>
    <submittedName>
        <fullName evidence="1">Sarcosine oxidase, beta subunit</fullName>
    </submittedName>
</protein>
<dbReference type="InterPro" id="IPR036188">
    <property type="entry name" value="FAD/NAD-bd_sf"/>
</dbReference>
<gene>
    <name evidence="1" type="ORF">A245_20351</name>
</gene>
<accession>A0A656JVZ3</accession>
<dbReference type="SUPFAM" id="SSF51905">
    <property type="entry name" value="FAD/NAD(P)-binding domain"/>
    <property type="match status" value="1"/>
</dbReference>
<feature type="non-terminal residue" evidence="1">
    <location>
        <position position="52"/>
    </location>
</feature>
<name>A0A656JVZ3_PSESF</name>
<dbReference type="EMBL" id="AOKF01001730">
    <property type="protein sequence ID" value="EPN57792.1"/>
    <property type="molecule type" value="Genomic_DNA"/>
</dbReference>
<evidence type="ECO:0000313" key="2">
    <source>
        <dbReference type="Proteomes" id="UP000018849"/>
    </source>
</evidence>
<comment type="caution">
    <text evidence="1">The sequence shown here is derived from an EMBL/GenBank/DDBJ whole genome shotgun (WGS) entry which is preliminary data.</text>
</comment>
<dbReference type="Proteomes" id="UP000018849">
    <property type="component" value="Unassembled WGS sequence"/>
</dbReference>
<sequence length="52" mass="5772">MWHIDGGTARHDAVAWGYAKQAAKRGVEIHQLTEVQELVIENGTLTAVKTNR</sequence>
<reference evidence="1 2" key="1">
    <citation type="journal article" date="2013" name="PLoS Pathog.">
        <title>Genomic analysis of the Kiwifruit pathogen Pseudomonas syringae pv. actinidiae provides insight into the origins of an emergent plant disease.</title>
        <authorList>
            <person name="McCann H.C."/>
            <person name="Rikkerink E.H."/>
            <person name="Bertels F."/>
            <person name="Fiers M."/>
            <person name="Lu A."/>
            <person name="Rees-George J."/>
            <person name="Andersen M.T."/>
            <person name="Gleave A.P."/>
            <person name="Haubold B."/>
            <person name="Wohlers M.W."/>
            <person name="Guttman D.S."/>
            <person name="Wang P.W."/>
            <person name="Straub C."/>
            <person name="Vanneste J.L."/>
            <person name="Rainey P.B."/>
            <person name="Templeton M.D."/>
        </authorList>
    </citation>
    <scope>NUCLEOTIDE SEQUENCE [LARGE SCALE GENOMIC DNA]</scope>
    <source>
        <strain evidence="1 2">ICMP 19096</strain>
    </source>
</reference>
<organism evidence="1 2">
    <name type="scientific">Pseudomonas syringae pv. actinidiae ICMP 19096</name>
    <dbReference type="NCBI Taxonomy" id="1194405"/>
    <lineage>
        <taxon>Bacteria</taxon>
        <taxon>Pseudomonadati</taxon>
        <taxon>Pseudomonadota</taxon>
        <taxon>Gammaproteobacteria</taxon>
        <taxon>Pseudomonadales</taxon>
        <taxon>Pseudomonadaceae</taxon>
        <taxon>Pseudomonas</taxon>
        <taxon>Pseudomonas syringae</taxon>
    </lineage>
</organism>
<evidence type="ECO:0000313" key="1">
    <source>
        <dbReference type="EMBL" id="EPN57792.1"/>
    </source>
</evidence>